<dbReference type="Proteomes" id="UP000002359">
    <property type="component" value="Chromosome"/>
</dbReference>
<feature type="transmembrane region" description="Helical" evidence="1">
    <location>
        <begin position="12"/>
        <end position="31"/>
    </location>
</feature>
<feature type="transmembrane region" description="Helical" evidence="1">
    <location>
        <begin position="43"/>
        <end position="61"/>
    </location>
</feature>
<accession>D5AHF6</accession>
<keyword evidence="1" id="KW-1133">Transmembrane helix</keyword>
<dbReference type="EMBL" id="CP000837">
    <property type="protein sequence ID" value="ADE31271.1"/>
    <property type="molecule type" value="Genomic_DNA"/>
</dbReference>
<sequence>MVMNLTLLKRLNLVLYGIAIFLFVMLFLPIGQWFDIVNVNFKLTFFIIPFFGLASLPTAIYTKNVRQILLSVLLVALYFILFSLITALSGLFHLNFYSFFFK</sequence>
<organism evidence="2 3">
    <name type="scientific">Streptococcus suis (strain GZ1)</name>
    <dbReference type="NCBI Taxonomy" id="423211"/>
    <lineage>
        <taxon>Bacteria</taxon>
        <taxon>Bacillati</taxon>
        <taxon>Bacillota</taxon>
        <taxon>Bacilli</taxon>
        <taxon>Lactobacillales</taxon>
        <taxon>Streptococcaceae</taxon>
        <taxon>Streptococcus</taxon>
    </lineage>
</organism>
<feature type="transmembrane region" description="Helical" evidence="1">
    <location>
        <begin position="68"/>
        <end position="92"/>
    </location>
</feature>
<protein>
    <submittedName>
        <fullName evidence="2">Uncharacterized protein</fullName>
    </submittedName>
</protein>
<keyword evidence="1" id="KW-0812">Transmembrane</keyword>
<gene>
    <name evidence="2" type="ordered locus">SSGZ1_0814</name>
</gene>
<evidence type="ECO:0000313" key="3">
    <source>
        <dbReference type="Proteomes" id="UP000002359"/>
    </source>
</evidence>
<dbReference type="PATRIC" id="fig|423211.3.peg.800"/>
<evidence type="ECO:0000313" key="2">
    <source>
        <dbReference type="EMBL" id="ADE31271.1"/>
    </source>
</evidence>
<evidence type="ECO:0000256" key="1">
    <source>
        <dbReference type="SAM" id="Phobius"/>
    </source>
</evidence>
<keyword evidence="1" id="KW-0472">Membrane</keyword>
<dbReference type="HOGENOM" id="CLU_180871_0_0_9"/>
<proteinExistence type="predicted"/>
<dbReference type="KEGG" id="ssw:SSGZ1_0814"/>
<reference evidence="2 3" key="1">
    <citation type="journal article" date="2009" name="J. Infect. Dis.">
        <title>Clinical, experimental, and genomic differences between intermediately pathogenic, highly pathogenic, and epidemic Streptococcus suis.</title>
        <authorList>
            <person name="Ye C."/>
            <person name="Zheng H."/>
            <person name="Zhang J."/>
            <person name="Jing H."/>
            <person name="Wang L."/>
            <person name="Xiong Y."/>
            <person name="Wang W."/>
            <person name="Zhou Z."/>
            <person name="Sun Q."/>
            <person name="Luo X."/>
            <person name="Du H."/>
            <person name="Gottschalk M."/>
            <person name="Xu J."/>
        </authorList>
    </citation>
    <scope>NUCLEOTIDE SEQUENCE [LARGE SCALE GENOMIC DNA]</scope>
    <source>
        <strain evidence="2 3">GZ1</strain>
    </source>
</reference>
<dbReference type="AlphaFoldDB" id="D5AHF6"/>
<name>D5AHF6_STRGZ</name>